<organism evidence="3 4">
    <name type="scientific">Providencia huashanensis</name>
    <dbReference type="NCBI Taxonomy" id="3037798"/>
    <lineage>
        <taxon>Bacteria</taxon>
        <taxon>Pseudomonadati</taxon>
        <taxon>Pseudomonadota</taxon>
        <taxon>Gammaproteobacteria</taxon>
        <taxon>Enterobacterales</taxon>
        <taxon>Morganellaceae</taxon>
        <taxon>Providencia</taxon>
    </lineage>
</organism>
<proteinExistence type="predicted"/>
<feature type="domain" description="DUF4334" evidence="2">
    <location>
        <begin position="91"/>
        <end position="155"/>
    </location>
</feature>
<gene>
    <name evidence="3" type="ORF">Q5E86_17360</name>
</gene>
<evidence type="ECO:0000313" key="3">
    <source>
        <dbReference type="EMBL" id="MDO7858078.1"/>
    </source>
</evidence>
<reference evidence="3" key="2">
    <citation type="journal article" date="2024" name="Int. J. Antimicrob. Agents">
        <title>Identification of a novel Providencia species showing multi-drug-resistant in three patients with hospital-acquired infection.</title>
        <authorList>
            <person name="Yang W."/>
            <person name="Chen J."/>
            <person name="Yang F."/>
            <person name="Ji P."/>
            <person name="Shen S."/>
            <person name="Yin D."/>
            <person name="Hu F."/>
        </authorList>
    </citation>
    <scope>NUCLEOTIDE SEQUENCE</scope>
    <source>
        <strain evidence="3">CRE-138-0111</strain>
    </source>
</reference>
<dbReference type="Pfam" id="PF14231">
    <property type="entry name" value="GXWXG"/>
    <property type="match status" value="1"/>
</dbReference>
<dbReference type="InterPro" id="IPR025568">
    <property type="entry name" value="DUF4334"/>
</dbReference>
<accession>A0ABT9AUP6</accession>
<dbReference type="EMBL" id="JAUQTG010000011">
    <property type="protein sequence ID" value="MDO7858078.1"/>
    <property type="molecule type" value="Genomic_DNA"/>
</dbReference>
<evidence type="ECO:0000259" key="2">
    <source>
        <dbReference type="Pfam" id="PF14232"/>
    </source>
</evidence>
<evidence type="ECO:0000259" key="1">
    <source>
        <dbReference type="Pfam" id="PF14231"/>
    </source>
</evidence>
<feature type="domain" description="GXWXG" evidence="1">
    <location>
        <begin position="23"/>
        <end position="80"/>
    </location>
</feature>
<protein>
    <submittedName>
        <fullName evidence="3">DUF4334 domain-containing protein</fullName>
    </submittedName>
</protein>
<evidence type="ECO:0000313" key="4">
    <source>
        <dbReference type="Proteomes" id="UP001176478"/>
    </source>
</evidence>
<dbReference type="Gene3D" id="2.40.128.580">
    <property type="entry name" value="GXWXG domain"/>
    <property type="match status" value="1"/>
</dbReference>
<comment type="caution">
    <text evidence="3">The sequence shown here is derived from an EMBL/GenBank/DDBJ whole genome shotgun (WGS) entry which is preliminary data.</text>
</comment>
<dbReference type="InterPro" id="IPR025951">
    <property type="entry name" value="GXWXG_dom"/>
</dbReference>
<keyword evidence="4" id="KW-1185">Reference proteome</keyword>
<dbReference type="Pfam" id="PF14232">
    <property type="entry name" value="DUF4334"/>
    <property type="match status" value="1"/>
</dbReference>
<sequence length="194" mass="22590">MDTKQRFDQLKNTERLNDEILFEFFDSLSPVSTDEVLGRWKGGDFNTGHWCNRALIERKWYGKWYRSKMDAVPLICYDDQNRLFSSQAMKGEASLWDVEFRGKVSTTMIYDGVPIFDHLRKVDENTLLGVMDGKSLEGSPDIVDNGKYYFFYLEKVDSFPVEYVEEWKTVYVGKRGYCSPRTSSKAVLSDLKFG</sequence>
<name>A0ABT9AUP6_9GAMM</name>
<dbReference type="Proteomes" id="UP001176478">
    <property type="component" value="Unassembled WGS sequence"/>
</dbReference>
<reference evidence="3" key="1">
    <citation type="submission" date="2023-07" db="EMBL/GenBank/DDBJ databases">
        <authorList>
            <person name="Yang W."/>
            <person name="Chen J."/>
            <person name="Ji P."/>
            <person name="Hu F."/>
        </authorList>
    </citation>
    <scope>NUCLEOTIDE SEQUENCE</scope>
    <source>
        <strain evidence="3">CRE-138-0111</strain>
    </source>
</reference>